<feature type="compositionally biased region" description="Acidic residues" evidence="1">
    <location>
        <begin position="120"/>
        <end position="133"/>
    </location>
</feature>
<protein>
    <submittedName>
        <fullName evidence="3">Uncharacterized protein</fullName>
    </submittedName>
</protein>
<feature type="transmembrane region" description="Helical" evidence="2">
    <location>
        <begin position="258"/>
        <end position="276"/>
    </location>
</feature>
<dbReference type="Gene3D" id="1.20.120.330">
    <property type="entry name" value="Nucleotidyltransferases domain 2"/>
    <property type="match status" value="1"/>
</dbReference>
<evidence type="ECO:0000313" key="4">
    <source>
        <dbReference type="Proteomes" id="UP001319870"/>
    </source>
</evidence>
<proteinExistence type="predicted"/>
<feature type="transmembrane region" description="Helical" evidence="2">
    <location>
        <begin position="233"/>
        <end position="251"/>
    </location>
</feature>
<comment type="caution">
    <text evidence="3">The sequence shown here is derived from an EMBL/GenBank/DDBJ whole genome shotgun (WGS) entry which is preliminary data.</text>
</comment>
<keyword evidence="2" id="KW-0812">Transmembrane</keyword>
<dbReference type="RefSeq" id="WP_225566805.1">
    <property type="nucleotide sequence ID" value="NZ_JAIXCQ010000016.1"/>
</dbReference>
<sequence length="470" mass="49395">MGDTQWQKLDGDAELVRTKGRKYQEIADAIGRATSTLAAISNDASTTAKSMDAMKTLADDVREDIAKATDRYRYTGDALVTYSSALDSAISQSETAATQIASIEDDLAAARTTANNAQSEVDDLPSDAADGDVDSANSTLATANSRVSNLEGSLSYWQGRWNDAHGDKNSAAQTAKNSIDEVVTGDKVHGLEDGFWDHVGEVASFLYKALKIICDIAGILAIFLSWVPVLGQVLLVLAAIGSIIAIVEGIVKMAREGFSWGALIGVGLGVMGLFGGKAIGTLAKYAKARSVVQTAGRMSNGAARAKFGTALLKSSRKTFAQTNGQRAWEVLKSPFLRSSTDKAVFGLLKNGEGAKAFTTWRGSQFPLPYKDGAARFTLGNDDVADMIAHFGQTGLRIDNVTSTTSAIATVSAVFHQTANLTNNMVKLGTDISGGNGWGIADTGNSVVTQPAGGAWGNISGIPMKVNSWFG</sequence>
<dbReference type="EMBL" id="JAIXCQ010000016">
    <property type="protein sequence ID" value="MCA5895072.1"/>
    <property type="molecule type" value="Genomic_DNA"/>
</dbReference>
<organism evidence="3 4">
    <name type="scientific">Isoptericola luteus</name>
    <dbReference type="NCBI Taxonomy" id="2879484"/>
    <lineage>
        <taxon>Bacteria</taxon>
        <taxon>Bacillati</taxon>
        <taxon>Actinomycetota</taxon>
        <taxon>Actinomycetes</taxon>
        <taxon>Micrococcales</taxon>
        <taxon>Promicromonosporaceae</taxon>
        <taxon>Isoptericola</taxon>
    </lineage>
</organism>
<accession>A0ABS7ZKM1</accession>
<gene>
    <name evidence="3" type="ORF">LEP48_17215</name>
</gene>
<keyword evidence="2" id="KW-1133">Transmembrane helix</keyword>
<evidence type="ECO:0000313" key="3">
    <source>
        <dbReference type="EMBL" id="MCA5895072.1"/>
    </source>
</evidence>
<reference evidence="3 4" key="1">
    <citation type="submission" date="2021-09" db="EMBL/GenBank/DDBJ databases">
        <title>Isoptericola luteus sp. nov., a novel bacterium isolated from Harbin, the capital city of Heilongjiang province.</title>
        <authorList>
            <person name="Li J."/>
        </authorList>
    </citation>
    <scope>NUCLEOTIDE SEQUENCE [LARGE SCALE GENOMIC DNA]</scope>
    <source>
        <strain evidence="3 4">NEAU-Y5</strain>
    </source>
</reference>
<feature type="region of interest" description="Disordered" evidence="1">
    <location>
        <begin position="113"/>
        <end position="133"/>
    </location>
</feature>
<keyword evidence="4" id="KW-1185">Reference proteome</keyword>
<evidence type="ECO:0000256" key="1">
    <source>
        <dbReference type="SAM" id="MobiDB-lite"/>
    </source>
</evidence>
<dbReference type="Proteomes" id="UP001319870">
    <property type="component" value="Unassembled WGS sequence"/>
</dbReference>
<name>A0ABS7ZKM1_9MICO</name>
<keyword evidence="2" id="KW-0472">Membrane</keyword>
<evidence type="ECO:0000256" key="2">
    <source>
        <dbReference type="SAM" id="Phobius"/>
    </source>
</evidence>